<keyword evidence="3" id="KW-1185">Reference proteome</keyword>
<dbReference type="EMBL" id="BLAH01000143">
    <property type="protein sequence ID" value="GES39975.1"/>
    <property type="molecule type" value="Genomic_DNA"/>
</dbReference>
<sequence>MSHSVRQLSRTTPSGCDSYLGQRTDNVDKDTDGADTVLATESVLTSGFTGMAA</sequence>
<feature type="compositionally biased region" description="Polar residues" evidence="1">
    <location>
        <begin position="1"/>
        <end position="15"/>
    </location>
</feature>
<evidence type="ECO:0000313" key="2">
    <source>
        <dbReference type="EMBL" id="GES39975.1"/>
    </source>
</evidence>
<organism evidence="2 3">
    <name type="scientific">Rhodococcus aetherivorans</name>
    <dbReference type="NCBI Taxonomy" id="191292"/>
    <lineage>
        <taxon>Bacteria</taxon>
        <taxon>Bacillati</taxon>
        <taxon>Actinomycetota</taxon>
        <taxon>Actinomycetes</taxon>
        <taxon>Mycobacteriales</taxon>
        <taxon>Nocardiaceae</taxon>
        <taxon>Rhodococcus</taxon>
    </lineage>
</organism>
<protein>
    <submittedName>
        <fullName evidence="2">Uncharacterized protein</fullName>
    </submittedName>
</protein>
<comment type="caution">
    <text evidence="2">The sequence shown here is derived from an EMBL/GenBank/DDBJ whole genome shotgun (WGS) entry which is preliminary data.</text>
</comment>
<accession>A0ABQ0YTX3</accession>
<feature type="region of interest" description="Disordered" evidence="1">
    <location>
        <begin position="1"/>
        <end position="32"/>
    </location>
</feature>
<reference evidence="2 3" key="1">
    <citation type="journal article" date="2018" name="Biodegradation">
        <title>1,4-Dioxane degradation characteristics of Rhodococcus aetherivorans JCM 14343.</title>
        <authorList>
            <person name="Inoue D."/>
            <person name="Tsunoda T."/>
            <person name="Yamamoto N."/>
            <person name="Ike M."/>
            <person name="Sei K."/>
        </authorList>
    </citation>
    <scope>NUCLEOTIDE SEQUENCE [LARGE SCALE GENOMIC DNA]</scope>
    <source>
        <strain evidence="2 3">JCM 14343</strain>
    </source>
</reference>
<dbReference type="Proteomes" id="UP000325466">
    <property type="component" value="Unassembled WGS sequence"/>
</dbReference>
<evidence type="ECO:0000313" key="3">
    <source>
        <dbReference type="Proteomes" id="UP000325466"/>
    </source>
</evidence>
<gene>
    <name evidence="2" type="ORF">RAJCM14343_5253</name>
</gene>
<evidence type="ECO:0000256" key="1">
    <source>
        <dbReference type="SAM" id="MobiDB-lite"/>
    </source>
</evidence>
<name>A0ABQ0YTX3_9NOCA</name>
<proteinExistence type="predicted"/>